<dbReference type="RefSeq" id="WP_229910654.1">
    <property type="nucleotide sequence ID" value="NZ_BNBI01000021.1"/>
</dbReference>
<reference evidence="2" key="2">
    <citation type="submission" date="2020-09" db="EMBL/GenBank/DDBJ databases">
        <authorList>
            <person name="Sun Q."/>
            <person name="Ohkuma M."/>
        </authorList>
    </citation>
    <scope>NUCLEOTIDE SEQUENCE</scope>
    <source>
        <strain evidence="2">JCM 4477</strain>
    </source>
</reference>
<evidence type="ECO:0000313" key="2">
    <source>
        <dbReference type="EMBL" id="GHF31733.1"/>
    </source>
</evidence>
<evidence type="ECO:0000256" key="1">
    <source>
        <dbReference type="SAM" id="MobiDB-lite"/>
    </source>
</evidence>
<feature type="compositionally biased region" description="Low complexity" evidence="1">
    <location>
        <begin position="259"/>
        <end position="282"/>
    </location>
</feature>
<proteinExistence type="predicted"/>
<organism evidence="2 3">
    <name type="scientific">Streptomyces fumanus</name>
    <dbReference type="NCBI Taxonomy" id="67302"/>
    <lineage>
        <taxon>Bacteria</taxon>
        <taxon>Bacillati</taxon>
        <taxon>Actinomycetota</taxon>
        <taxon>Actinomycetes</taxon>
        <taxon>Kitasatosporales</taxon>
        <taxon>Streptomycetaceae</taxon>
        <taxon>Streptomyces</taxon>
    </lineage>
</organism>
<evidence type="ECO:0000313" key="3">
    <source>
        <dbReference type="Proteomes" id="UP000630718"/>
    </source>
</evidence>
<sequence length="282" mass="29650">MTDRTLAALGLAEAPREHPLRYPGAWPRESGLLDGDRLLPLEVLVHPDRTPVVAIGSNGCPGQLRHKMAEFGIASPVPMVKAEVTGLDIGVSAHVSRMGYVSASPVAAPGTVRELFVLWLDAEQLAVIDASEGVPLPAGNYRRAWLPAPEVRIALADGTVLPGAYAYVNRHGVLHDGTGVPRRHPGQRALISGLLATSARLRELFGSTPEEFCARARGDRLLCALGTGLLAEEGWVTACGLERYVRADAGRPEAGPAGGDASAPRRSGRRAGAPRSAPGRPG</sequence>
<comment type="caution">
    <text evidence="2">The sequence shown here is derived from an EMBL/GenBank/DDBJ whole genome shotgun (WGS) entry which is preliminary data.</text>
</comment>
<dbReference type="AlphaFoldDB" id="A0A919AYC2"/>
<reference evidence="2" key="1">
    <citation type="journal article" date="2014" name="Int. J. Syst. Evol. Microbiol.">
        <title>Complete genome sequence of Corynebacterium casei LMG S-19264T (=DSM 44701T), isolated from a smear-ripened cheese.</title>
        <authorList>
            <consortium name="US DOE Joint Genome Institute (JGI-PGF)"/>
            <person name="Walter F."/>
            <person name="Albersmeier A."/>
            <person name="Kalinowski J."/>
            <person name="Ruckert C."/>
        </authorList>
    </citation>
    <scope>NUCLEOTIDE SEQUENCE</scope>
    <source>
        <strain evidence="2">JCM 4477</strain>
    </source>
</reference>
<gene>
    <name evidence="2" type="ORF">GCM10018772_66750</name>
</gene>
<dbReference type="EMBL" id="BNBI01000021">
    <property type="protein sequence ID" value="GHF31733.1"/>
    <property type="molecule type" value="Genomic_DNA"/>
</dbReference>
<dbReference type="Proteomes" id="UP000630718">
    <property type="component" value="Unassembled WGS sequence"/>
</dbReference>
<feature type="region of interest" description="Disordered" evidence="1">
    <location>
        <begin position="249"/>
        <end position="282"/>
    </location>
</feature>
<name>A0A919AYC2_9ACTN</name>
<accession>A0A919AYC2</accession>
<keyword evidence="3" id="KW-1185">Reference proteome</keyword>
<protein>
    <submittedName>
        <fullName evidence="2">Uncharacterized protein</fullName>
    </submittedName>
</protein>